<dbReference type="PANTHER" id="PTHR39477:SF1">
    <property type="entry name" value="BETA-FLANKING PROTEIN"/>
    <property type="match status" value="1"/>
</dbReference>
<protein>
    <recommendedName>
        <fullName evidence="2">DUF7721 domain-containing protein</fullName>
    </recommendedName>
</protein>
<feature type="compositionally biased region" description="Gly residues" evidence="1">
    <location>
        <begin position="1"/>
        <end position="25"/>
    </location>
</feature>
<feature type="region of interest" description="Disordered" evidence="1">
    <location>
        <begin position="1"/>
        <end position="29"/>
    </location>
</feature>
<evidence type="ECO:0000259" key="2">
    <source>
        <dbReference type="Pfam" id="PF24845"/>
    </source>
</evidence>
<reference evidence="3 4" key="1">
    <citation type="journal article" date="2018" name="Mol. Biol. Evol.">
        <title>Broad Genomic Sampling Reveals a Smut Pathogenic Ancestry of the Fungal Clade Ustilaginomycotina.</title>
        <authorList>
            <person name="Kijpornyongpan T."/>
            <person name="Mondo S.J."/>
            <person name="Barry K."/>
            <person name="Sandor L."/>
            <person name="Lee J."/>
            <person name="Lipzen A."/>
            <person name="Pangilinan J."/>
            <person name="LaButti K."/>
            <person name="Hainaut M."/>
            <person name="Henrissat B."/>
            <person name="Grigoriev I.V."/>
            <person name="Spatafora J.W."/>
            <person name="Aime M.C."/>
        </authorList>
    </citation>
    <scope>NUCLEOTIDE SEQUENCE [LARGE SCALE GENOMIC DNA]</scope>
    <source>
        <strain evidence="3 4">MCA 3882</strain>
    </source>
</reference>
<dbReference type="InterPro" id="IPR056138">
    <property type="entry name" value="DUF7721"/>
</dbReference>
<dbReference type="RefSeq" id="XP_025358327.1">
    <property type="nucleotide sequence ID" value="XM_025496327.1"/>
</dbReference>
<dbReference type="EMBL" id="KZ819602">
    <property type="protein sequence ID" value="PWN38025.1"/>
    <property type="molecule type" value="Genomic_DNA"/>
</dbReference>
<evidence type="ECO:0000256" key="1">
    <source>
        <dbReference type="SAM" id="MobiDB-lite"/>
    </source>
</evidence>
<dbReference type="AlphaFoldDB" id="A0A316VRA3"/>
<keyword evidence="4" id="KW-1185">Reference proteome</keyword>
<proteinExistence type="predicted"/>
<dbReference type="OrthoDB" id="2290255at2759"/>
<accession>A0A316VRA3</accession>
<evidence type="ECO:0000313" key="3">
    <source>
        <dbReference type="EMBL" id="PWN38025.1"/>
    </source>
</evidence>
<dbReference type="Proteomes" id="UP000245771">
    <property type="component" value="Unassembled WGS sequence"/>
</dbReference>
<dbReference type="GeneID" id="37018108"/>
<dbReference type="InParanoid" id="A0A316VRA3"/>
<name>A0A316VRA3_9BASI</name>
<feature type="domain" description="DUF7721" evidence="2">
    <location>
        <begin position="28"/>
        <end position="108"/>
    </location>
</feature>
<sequence length="187" mass="18710">MNNQGGQGGGGHDQQQPGSGGGGFNIGDIAGIVNHAQNHDQSNSGDQQLFGQVASFLQSKAGNVQGDVNENELMNAHDKVNNGTDPVNSHEIGNAAALGAIRNVLGSGSGNTGSGDFQQKLIGAAMAQAGKLFDQKQNAGQAGGGSKEDAMNKAGEQVMKLLVKNQVSGMIGGGNSGGLSGLMKLIG</sequence>
<gene>
    <name evidence="3" type="ORF">FA14DRAFT_118981</name>
</gene>
<evidence type="ECO:0000313" key="4">
    <source>
        <dbReference type="Proteomes" id="UP000245771"/>
    </source>
</evidence>
<dbReference type="Pfam" id="PF24845">
    <property type="entry name" value="DUF7721"/>
    <property type="match status" value="1"/>
</dbReference>
<dbReference type="STRING" id="1280837.A0A316VRA3"/>
<organism evidence="3 4">
    <name type="scientific">Meira miltonrushii</name>
    <dbReference type="NCBI Taxonomy" id="1280837"/>
    <lineage>
        <taxon>Eukaryota</taxon>
        <taxon>Fungi</taxon>
        <taxon>Dikarya</taxon>
        <taxon>Basidiomycota</taxon>
        <taxon>Ustilaginomycotina</taxon>
        <taxon>Exobasidiomycetes</taxon>
        <taxon>Exobasidiales</taxon>
        <taxon>Brachybasidiaceae</taxon>
        <taxon>Meira</taxon>
    </lineage>
</organism>
<dbReference type="PANTHER" id="PTHR39477">
    <property type="entry name" value="CHROMOSOME 8, WHOLE GENOME SHOTGUN SEQUENCE"/>
    <property type="match status" value="1"/>
</dbReference>